<dbReference type="AlphaFoldDB" id="A0A150QAK1"/>
<reference evidence="3 4" key="1">
    <citation type="submission" date="2014-02" db="EMBL/GenBank/DDBJ databases">
        <title>The small core and large imbalanced accessory genome model reveals a collaborative survival strategy of Sorangium cellulosum strains in nature.</title>
        <authorList>
            <person name="Han K."/>
            <person name="Peng R."/>
            <person name="Blom J."/>
            <person name="Li Y.-Z."/>
        </authorList>
    </citation>
    <scope>NUCLEOTIDE SEQUENCE [LARGE SCALE GENOMIC DNA]</scope>
    <source>
        <strain evidence="3 4">So0157-18</strain>
    </source>
</reference>
<evidence type="ECO:0000313" key="4">
    <source>
        <dbReference type="Proteomes" id="UP000075604"/>
    </source>
</evidence>
<dbReference type="Pfam" id="PF00561">
    <property type="entry name" value="Abhydrolase_1"/>
    <property type="match status" value="1"/>
</dbReference>
<feature type="signal peptide" evidence="1">
    <location>
        <begin position="1"/>
        <end position="23"/>
    </location>
</feature>
<evidence type="ECO:0000313" key="3">
    <source>
        <dbReference type="EMBL" id="KYF65015.1"/>
    </source>
</evidence>
<dbReference type="Proteomes" id="UP000075604">
    <property type="component" value="Unassembled WGS sequence"/>
</dbReference>
<protein>
    <submittedName>
        <fullName evidence="3">Lipase</fullName>
    </submittedName>
</protein>
<evidence type="ECO:0000256" key="1">
    <source>
        <dbReference type="SAM" id="SignalP"/>
    </source>
</evidence>
<comment type="caution">
    <text evidence="3">The sequence shown here is derived from an EMBL/GenBank/DDBJ whole genome shotgun (WGS) entry which is preliminary data.</text>
</comment>
<dbReference type="EMBL" id="JELX01000470">
    <property type="protein sequence ID" value="KYF65015.1"/>
    <property type="molecule type" value="Genomic_DNA"/>
</dbReference>
<dbReference type="PROSITE" id="PS51257">
    <property type="entry name" value="PROKAR_LIPOPROTEIN"/>
    <property type="match status" value="1"/>
</dbReference>
<feature type="chain" id="PRO_5007566732" evidence="1">
    <location>
        <begin position="24"/>
        <end position="327"/>
    </location>
</feature>
<proteinExistence type="predicted"/>
<feature type="domain" description="AB hydrolase-1" evidence="2">
    <location>
        <begin position="51"/>
        <end position="195"/>
    </location>
</feature>
<name>A0A150QAK1_SORCE</name>
<dbReference type="Gene3D" id="3.40.50.1820">
    <property type="entry name" value="alpha/beta hydrolase"/>
    <property type="match status" value="1"/>
</dbReference>
<dbReference type="SUPFAM" id="SSF53474">
    <property type="entry name" value="alpha/beta-Hydrolases"/>
    <property type="match status" value="1"/>
</dbReference>
<keyword evidence="1" id="KW-0732">Signal</keyword>
<sequence>MLIDALRCAAGAAVLLLSQGCVASMDEAAGEDRADVGEAALALKSYAKTQYPIVLCHGMAGFKAMFGVVDYFGGVASTLRSGGAEVYATSVPQFDSTEARGEALLAQVEDIVARTGSGKVNLIGHSHGGLDVRYVAAVRPDLVASVTTIGSPHQGAELASYLQENLRDGGFAQGALSFLANSLGTVLSLLSGQTSAQDSIAAVRSLSAEGMREFNALYPAGLPEGRCGQGAAEENGVRFFSWSGTGIITSLLDPTDVTLGLISKLYSESNDGMVGRCSSHFGEVVRDDYGMNHLDEVNQLFGFINLSGPNPKSVFRAHASRLKNLGL</sequence>
<accession>A0A150QAK1</accession>
<organism evidence="3 4">
    <name type="scientific">Sorangium cellulosum</name>
    <name type="common">Polyangium cellulosum</name>
    <dbReference type="NCBI Taxonomy" id="56"/>
    <lineage>
        <taxon>Bacteria</taxon>
        <taxon>Pseudomonadati</taxon>
        <taxon>Myxococcota</taxon>
        <taxon>Polyangia</taxon>
        <taxon>Polyangiales</taxon>
        <taxon>Polyangiaceae</taxon>
        <taxon>Sorangium</taxon>
    </lineage>
</organism>
<dbReference type="InterPro" id="IPR000073">
    <property type="entry name" value="AB_hydrolase_1"/>
</dbReference>
<evidence type="ECO:0000259" key="2">
    <source>
        <dbReference type="Pfam" id="PF00561"/>
    </source>
</evidence>
<dbReference type="InterPro" id="IPR029058">
    <property type="entry name" value="AB_hydrolase_fold"/>
</dbReference>
<gene>
    <name evidence="3" type="ORF">BE04_28865</name>
</gene>